<dbReference type="AlphaFoldDB" id="A0A840NIN2"/>
<evidence type="ECO:0000256" key="1">
    <source>
        <dbReference type="ARBA" id="ARBA00022801"/>
    </source>
</evidence>
<evidence type="ECO:0000259" key="2">
    <source>
        <dbReference type="Pfam" id="PF07859"/>
    </source>
</evidence>
<keyword evidence="1" id="KW-0378">Hydrolase</keyword>
<organism evidence="3 4">
    <name type="scientific">Saccharopolyspora gloriosae</name>
    <dbReference type="NCBI Taxonomy" id="455344"/>
    <lineage>
        <taxon>Bacteria</taxon>
        <taxon>Bacillati</taxon>
        <taxon>Actinomycetota</taxon>
        <taxon>Actinomycetes</taxon>
        <taxon>Pseudonocardiales</taxon>
        <taxon>Pseudonocardiaceae</taxon>
        <taxon>Saccharopolyspora</taxon>
    </lineage>
</organism>
<dbReference type="RefSeq" id="WP_343071618.1">
    <property type="nucleotide sequence ID" value="NZ_JACHIV010000001.1"/>
</dbReference>
<dbReference type="EMBL" id="JACHIV010000001">
    <property type="protein sequence ID" value="MBB5072396.1"/>
    <property type="molecule type" value="Genomic_DNA"/>
</dbReference>
<proteinExistence type="predicted"/>
<gene>
    <name evidence="3" type="ORF">BJ969_005484</name>
</gene>
<dbReference type="InterPro" id="IPR029058">
    <property type="entry name" value="AB_hydrolase_fold"/>
</dbReference>
<evidence type="ECO:0000313" key="4">
    <source>
        <dbReference type="Proteomes" id="UP000580474"/>
    </source>
</evidence>
<protein>
    <submittedName>
        <fullName evidence="3">Acetyl esterase/lipase</fullName>
    </submittedName>
</protein>
<dbReference type="Proteomes" id="UP000580474">
    <property type="component" value="Unassembled WGS sequence"/>
</dbReference>
<dbReference type="PANTHER" id="PTHR48081:SF8">
    <property type="entry name" value="ALPHA_BETA HYDROLASE FOLD-3 DOMAIN-CONTAINING PROTEIN-RELATED"/>
    <property type="match status" value="1"/>
</dbReference>
<dbReference type="InterPro" id="IPR013094">
    <property type="entry name" value="AB_hydrolase_3"/>
</dbReference>
<evidence type="ECO:0000313" key="3">
    <source>
        <dbReference type="EMBL" id="MBB5072396.1"/>
    </source>
</evidence>
<comment type="caution">
    <text evidence="3">The sequence shown here is derived from an EMBL/GenBank/DDBJ whole genome shotgun (WGS) entry which is preliminary data.</text>
</comment>
<dbReference type="InterPro" id="IPR050300">
    <property type="entry name" value="GDXG_lipolytic_enzyme"/>
</dbReference>
<keyword evidence="4" id="KW-1185">Reference proteome</keyword>
<accession>A0A840NIN2</accession>
<dbReference type="PANTHER" id="PTHR48081">
    <property type="entry name" value="AB HYDROLASE SUPERFAMILY PROTEIN C4A8.06C"/>
    <property type="match status" value="1"/>
</dbReference>
<feature type="domain" description="Alpha/beta hydrolase fold-3" evidence="2">
    <location>
        <begin position="83"/>
        <end position="289"/>
    </location>
</feature>
<dbReference type="SUPFAM" id="SSF53474">
    <property type="entry name" value="alpha/beta-Hydrolases"/>
    <property type="match status" value="1"/>
</dbReference>
<dbReference type="GO" id="GO:0016787">
    <property type="term" value="F:hydrolase activity"/>
    <property type="evidence" value="ECO:0007669"/>
    <property type="project" value="UniProtKB-KW"/>
</dbReference>
<dbReference type="Gene3D" id="3.40.50.1820">
    <property type="entry name" value="alpha/beta hydrolase"/>
    <property type="match status" value="1"/>
</dbReference>
<reference evidence="3 4" key="1">
    <citation type="submission" date="2020-08" db="EMBL/GenBank/DDBJ databases">
        <title>Sequencing the genomes of 1000 actinobacteria strains.</title>
        <authorList>
            <person name="Klenk H.-P."/>
        </authorList>
    </citation>
    <scope>NUCLEOTIDE SEQUENCE [LARGE SCALE GENOMIC DNA]</scope>
    <source>
        <strain evidence="3 4">DSM 45582</strain>
    </source>
</reference>
<sequence length="312" mass="32984">MPLELDPELKPAMEAYFANRPAPEARGDALAIRRQIETAMSAAAALPPVPGVSRSDFTATSADGAEIALRWLAPDGERSGSAVVWLHGGGMVFGDVDPCLPQAARLAAASGVPVLAVDYRCAPEHPHPAPVEDAYAASAWLHEHAAELGVDPARIAIMGESAGGGLAAGVTLLARERGLPLARQVLIYPMLDDRNIEPDPELESLATWSYDRNFTGWHALLGDLAGTADVPAIAAPARADDLSGLPPAYVDVGDLDIFRDEDIEYARRLAAAGTPVELHVRPGCPHAFESAVPEAAVAQRSQQDRIRVLRAL</sequence>
<dbReference type="Pfam" id="PF07859">
    <property type="entry name" value="Abhydrolase_3"/>
    <property type="match status" value="1"/>
</dbReference>
<name>A0A840NIN2_9PSEU</name>